<dbReference type="Proteomes" id="UP000266506">
    <property type="component" value="Unassembled WGS sequence"/>
</dbReference>
<proteinExistence type="predicted"/>
<feature type="domain" description="Helix-hairpin-helix DNA-binding motif class 1" evidence="2">
    <location>
        <begin position="137"/>
        <end position="156"/>
    </location>
</feature>
<organism evidence="3 4">
    <name type="scientific">Anaeroplasma bactoclasticum</name>
    <dbReference type="NCBI Taxonomy" id="2088"/>
    <lineage>
        <taxon>Bacteria</taxon>
        <taxon>Bacillati</taxon>
        <taxon>Mycoplasmatota</taxon>
        <taxon>Mollicutes</taxon>
        <taxon>Anaeroplasmatales</taxon>
        <taxon>Anaeroplasmataceae</taxon>
        <taxon>Anaeroplasma</taxon>
    </lineage>
</organism>
<dbReference type="FunCoup" id="A0A397S7U1">
    <property type="interactions" value="11"/>
</dbReference>
<dbReference type="Gene3D" id="1.10.150.320">
    <property type="entry name" value="Photosystem II 12 kDa extrinsic protein"/>
    <property type="match status" value="1"/>
</dbReference>
<evidence type="ECO:0000256" key="1">
    <source>
        <dbReference type="SAM" id="Phobius"/>
    </source>
</evidence>
<dbReference type="GO" id="GO:0003677">
    <property type="term" value="F:DNA binding"/>
    <property type="evidence" value="ECO:0007669"/>
    <property type="project" value="InterPro"/>
</dbReference>
<evidence type="ECO:0000259" key="2">
    <source>
        <dbReference type="SMART" id="SM00278"/>
    </source>
</evidence>
<dbReference type="AlphaFoldDB" id="A0A397S7U1"/>
<dbReference type="SUPFAM" id="SSF47781">
    <property type="entry name" value="RuvA domain 2-like"/>
    <property type="match status" value="1"/>
</dbReference>
<evidence type="ECO:0000313" key="4">
    <source>
        <dbReference type="Proteomes" id="UP000266506"/>
    </source>
</evidence>
<keyword evidence="1" id="KW-0472">Membrane</keyword>
<dbReference type="Pfam" id="PF12836">
    <property type="entry name" value="HHH_3"/>
    <property type="match status" value="1"/>
</dbReference>
<dbReference type="RefSeq" id="WP_162849666.1">
    <property type="nucleotide sequence ID" value="NZ_QXEV01000002.1"/>
</dbReference>
<reference evidence="3 4" key="1">
    <citation type="submission" date="2018-08" db="EMBL/GenBank/DDBJ databases">
        <title>Genomic Encyclopedia of Archaeal and Bacterial Type Strains, Phase II (KMG-II): from individual species to whole genera.</title>
        <authorList>
            <person name="Goeker M."/>
        </authorList>
    </citation>
    <scope>NUCLEOTIDE SEQUENCE [LARGE SCALE GENOMIC DNA]</scope>
    <source>
        <strain evidence="3 4">ATCC 27112</strain>
    </source>
</reference>
<dbReference type="EMBL" id="QXEV01000002">
    <property type="protein sequence ID" value="RIA78384.1"/>
    <property type="molecule type" value="Genomic_DNA"/>
</dbReference>
<gene>
    <name evidence="3" type="ORF">EI71_00336</name>
</gene>
<dbReference type="InterPro" id="IPR010994">
    <property type="entry name" value="RuvA_2-like"/>
</dbReference>
<dbReference type="SMART" id="SM00278">
    <property type="entry name" value="HhH1"/>
    <property type="match status" value="2"/>
</dbReference>
<keyword evidence="1" id="KW-0812">Transmembrane</keyword>
<accession>A0A397S7U1</accession>
<dbReference type="InterPro" id="IPR003583">
    <property type="entry name" value="Hlx-hairpin-Hlx_DNA-bd_motif"/>
</dbReference>
<feature type="domain" description="Helix-hairpin-helix DNA-binding motif class 1" evidence="2">
    <location>
        <begin position="166"/>
        <end position="185"/>
    </location>
</feature>
<feature type="transmembrane region" description="Helical" evidence="1">
    <location>
        <begin position="7"/>
        <end position="27"/>
    </location>
</feature>
<protein>
    <submittedName>
        <fullName evidence="3">Helix-hairpin-helix protein</fullName>
    </submittedName>
</protein>
<keyword evidence="1" id="KW-1133">Transmembrane helix</keyword>
<sequence length="188" mass="21590">MYKKKEIIIIIIILITTIALAFLPSLISNLNSNIEEEIKEDIAITTTKNKNTIEIKIEGEIKEDQIIITVPYGSSYGYILSKVRVYFNSYSNPDKDLGKRYYEDTTIFIESLDNECFIEEEIDLDIGKIKISTASKDELMMLYGIGEKRADKIMEYRKTNEIDSWDTLKKILGVSNEVIEAIKEKAVL</sequence>
<dbReference type="InParanoid" id="A0A397S7U1"/>
<name>A0A397S7U1_9MOLU</name>
<evidence type="ECO:0000313" key="3">
    <source>
        <dbReference type="EMBL" id="RIA78384.1"/>
    </source>
</evidence>
<comment type="caution">
    <text evidence="3">The sequence shown here is derived from an EMBL/GenBank/DDBJ whole genome shotgun (WGS) entry which is preliminary data.</text>
</comment>
<dbReference type="GO" id="GO:0006281">
    <property type="term" value="P:DNA repair"/>
    <property type="evidence" value="ECO:0007669"/>
    <property type="project" value="InterPro"/>
</dbReference>
<keyword evidence="4" id="KW-1185">Reference proteome</keyword>